<evidence type="ECO:0000256" key="1">
    <source>
        <dbReference type="SAM" id="MobiDB-lite"/>
    </source>
</evidence>
<accession>A0A1S2Y7D7</accession>
<dbReference type="Pfam" id="PF00364">
    <property type="entry name" value="Biotin_lipoyl"/>
    <property type="match status" value="1"/>
</dbReference>
<dbReference type="OrthoDB" id="529457at2759"/>
<organism evidence="3 4">
    <name type="scientific">Cicer arietinum</name>
    <name type="common">Chickpea</name>
    <name type="synonym">Garbanzo</name>
    <dbReference type="NCBI Taxonomy" id="3827"/>
    <lineage>
        <taxon>Eukaryota</taxon>
        <taxon>Viridiplantae</taxon>
        <taxon>Streptophyta</taxon>
        <taxon>Embryophyta</taxon>
        <taxon>Tracheophyta</taxon>
        <taxon>Spermatophyta</taxon>
        <taxon>Magnoliopsida</taxon>
        <taxon>eudicotyledons</taxon>
        <taxon>Gunneridae</taxon>
        <taxon>Pentapetalae</taxon>
        <taxon>rosids</taxon>
        <taxon>fabids</taxon>
        <taxon>Fabales</taxon>
        <taxon>Fabaceae</taxon>
        <taxon>Papilionoideae</taxon>
        <taxon>50 kb inversion clade</taxon>
        <taxon>NPAAA clade</taxon>
        <taxon>Hologalegina</taxon>
        <taxon>IRL clade</taxon>
        <taxon>Cicereae</taxon>
        <taxon>Cicer</taxon>
    </lineage>
</organism>
<proteinExistence type="predicted"/>
<sequence>MDSSLAIRSFQYPIGTMPQVRSPIERATVIPCHKVRWNSNSGIFQHLTHSENHIYFHTRGKKTLVSCAKTVEAINTTKSDASSDSTLQNSLEKEQLQIAAFPNGFEALVLEVCDETEIAELKLKVGEFEMHLKRNIGATKAPLSNISPTIPPPIPSKPMDESAPATPQPLLPKSSSEKTNPFANVSSQKSSKLTALEASGSNTYVLVSSPTVGLFRRGRTVKGKKHPPLCKEGDVIKEGQVIGYLDQFSTSLPVKSDVAGEVLKLLLEDGEPVGYGDPLLAVLPSFHDINIM</sequence>
<name>A0A1S2Y7D7_CICAR</name>
<dbReference type="RefSeq" id="XP_004500525.1">
    <property type="nucleotide sequence ID" value="XM_004500468.3"/>
</dbReference>
<dbReference type="InterPro" id="IPR053217">
    <property type="entry name" value="ACC_Biotin_Carrier"/>
</dbReference>
<dbReference type="GeneID" id="101511343"/>
<dbReference type="KEGG" id="cam:101511343"/>
<dbReference type="CDD" id="cd06850">
    <property type="entry name" value="biotinyl_domain"/>
    <property type="match status" value="1"/>
</dbReference>
<dbReference type="InterPro" id="IPR011053">
    <property type="entry name" value="Single_hybrid_motif"/>
</dbReference>
<feature type="region of interest" description="Disordered" evidence="1">
    <location>
        <begin position="141"/>
        <end position="187"/>
    </location>
</feature>
<evidence type="ECO:0000313" key="3">
    <source>
        <dbReference type="Proteomes" id="UP000087171"/>
    </source>
</evidence>
<dbReference type="eggNOG" id="ENOG502QUTA">
    <property type="taxonomic scope" value="Eukaryota"/>
</dbReference>
<feature type="domain" description="Lipoyl-binding" evidence="2">
    <location>
        <begin position="222"/>
        <end position="280"/>
    </location>
</feature>
<keyword evidence="3" id="KW-1185">Reference proteome</keyword>
<feature type="compositionally biased region" description="Polar residues" evidence="1">
    <location>
        <begin position="173"/>
        <end position="187"/>
    </location>
</feature>
<dbReference type="Proteomes" id="UP000087171">
    <property type="component" value="Chromosome Ca5"/>
</dbReference>
<gene>
    <name evidence="4" type="primary">LOC101511343</name>
</gene>
<protein>
    <submittedName>
        <fullName evidence="4">Uncharacterized protein LOC101511343</fullName>
    </submittedName>
</protein>
<reference evidence="3" key="1">
    <citation type="journal article" date="2013" name="Nat. Biotechnol.">
        <title>Draft genome sequence of chickpea (Cicer arietinum) provides a resource for trait improvement.</title>
        <authorList>
            <person name="Varshney R.K."/>
            <person name="Song C."/>
            <person name="Saxena R.K."/>
            <person name="Azam S."/>
            <person name="Yu S."/>
            <person name="Sharpe A.G."/>
            <person name="Cannon S."/>
            <person name="Baek J."/>
            <person name="Rosen B.D."/>
            <person name="Tar'an B."/>
            <person name="Millan T."/>
            <person name="Zhang X."/>
            <person name="Ramsay L.D."/>
            <person name="Iwata A."/>
            <person name="Wang Y."/>
            <person name="Nelson W."/>
            <person name="Farmer A.D."/>
            <person name="Gaur P.M."/>
            <person name="Soderlund C."/>
            <person name="Penmetsa R.V."/>
            <person name="Xu C."/>
            <person name="Bharti A.K."/>
            <person name="He W."/>
            <person name="Winter P."/>
            <person name="Zhao S."/>
            <person name="Hane J.K."/>
            <person name="Carrasquilla-Garcia N."/>
            <person name="Condie J.A."/>
            <person name="Upadhyaya H.D."/>
            <person name="Luo M.C."/>
            <person name="Thudi M."/>
            <person name="Gowda C.L."/>
            <person name="Singh N.P."/>
            <person name="Lichtenzveig J."/>
            <person name="Gali K.K."/>
            <person name="Rubio J."/>
            <person name="Nadarajan N."/>
            <person name="Dolezel J."/>
            <person name="Bansal K.C."/>
            <person name="Xu X."/>
            <person name="Edwards D."/>
            <person name="Zhang G."/>
            <person name="Kahl G."/>
            <person name="Gil J."/>
            <person name="Singh K.B."/>
            <person name="Datta S.K."/>
            <person name="Jackson S.A."/>
            <person name="Wang J."/>
            <person name="Cook D.R."/>
        </authorList>
    </citation>
    <scope>NUCLEOTIDE SEQUENCE [LARGE SCALE GENOMIC DNA]</scope>
    <source>
        <strain evidence="3">cv. CDC Frontier</strain>
    </source>
</reference>
<dbReference type="SUPFAM" id="SSF51230">
    <property type="entry name" value="Single hybrid motif"/>
    <property type="match status" value="1"/>
</dbReference>
<dbReference type="PANTHER" id="PTHR47597:SF2">
    <property type="entry name" value="LIPOYL-BINDING DOMAIN-CONTAINING PROTEIN"/>
    <property type="match status" value="1"/>
</dbReference>
<reference evidence="4" key="2">
    <citation type="submission" date="2025-08" db="UniProtKB">
        <authorList>
            <consortium name="RefSeq"/>
        </authorList>
    </citation>
    <scope>IDENTIFICATION</scope>
    <source>
        <tissue evidence="4">Etiolated seedlings</tissue>
    </source>
</reference>
<dbReference type="AlphaFoldDB" id="A0A1S2Y7D7"/>
<dbReference type="InterPro" id="IPR000089">
    <property type="entry name" value="Biotin_lipoyl"/>
</dbReference>
<dbReference type="PaxDb" id="3827-XP_004500525.1"/>
<dbReference type="PANTHER" id="PTHR47597">
    <property type="entry name" value="IS A MEMBER OF THE PF|00364 BIOTIN-REQUIRING ENZYMES FAMILY-RELATED"/>
    <property type="match status" value="1"/>
</dbReference>
<dbReference type="Gene3D" id="2.40.50.100">
    <property type="match status" value="1"/>
</dbReference>
<evidence type="ECO:0000259" key="2">
    <source>
        <dbReference type="Pfam" id="PF00364"/>
    </source>
</evidence>
<evidence type="ECO:0000313" key="4">
    <source>
        <dbReference type="RefSeq" id="XP_004500525.1"/>
    </source>
</evidence>